<feature type="signal peptide" evidence="2">
    <location>
        <begin position="1"/>
        <end position="23"/>
    </location>
</feature>
<accession>A0A7W6FRP3</accession>
<organism evidence="3 4">
    <name type="scientific">Sphingobium jiangsuense</name>
    <dbReference type="NCBI Taxonomy" id="870476"/>
    <lineage>
        <taxon>Bacteria</taxon>
        <taxon>Pseudomonadati</taxon>
        <taxon>Pseudomonadota</taxon>
        <taxon>Alphaproteobacteria</taxon>
        <taxon>Sphingomonadales</taxon>
        <taxon>Sphingomonadaceae</taxon>
        <taxon>Sphingobium</taxon>
    </lineage>
</organism>
<gene>
    <name evidence="3" type="ORF">GGR43_004105</name>
</gene>
<name>A0A7W6FRP3_9SPHN</name>
<evidence type="ECO:0000256" key="1">
    <source>
        <dbReference type="SAM" id="MobiDB-lite"/>
    </source>
</evidence>
<keyword evidence="2" id="KW-0732">Signal</keyword>
<evidence type="ECO:0000313" key="4">
    <source>
        <dbReference type="Proteomes" id="UP000571950"/>
    </source>
</evidence>
<dbReference type="EMBL" id="JACIDT010000022">
    <property type="protein sequence ID" value="MBB3928361.1"/>
    <property type="molecule type" value="Genomic_DNA"/>
</dbReference>
<sequence>MANIMFRHGILVLFMLIASLTTAATLHASEFPGATSIECSGYVHSEGDADQTPGDADKATPHHHGNCHGAAAFIPARDGASTLRGPLTLPPFIPTEAALGRWLSGPDLRPPIA</sequence>
<dbReference type="Proteomes" id="UP000571950">
    <property type="component" value="Unassembled WGS sequence"/>
</dbReference>
<comment type="caution">
    <text evidence="3">The sequence shown here is derived from an EMBL/GenBank/DDBJ whole genome shotgun (WGS) entry which is preliminary data.</text>
</comment>
<protein>
    <recommendedName>
        <fullName evidence="5">DUF2946 domain-containing protein</fullName>
    </recommendedName>
</protein>
<proteinExistence type="predicted"/>
<reference evidence="3 4" key="1">
    <citation type="submission" date="2020-08" db="EMBL/GenBank/DDBJ databases">
        <title>Genomic Encyclopedia of Type Strains, Phase IV (KMG-IV): sequencing the most valuable type-strain genomes for metagenomic binning, comparative biology and taxonomic classification.</title>
        <authorList>
            <person name="Goeker M."/>
        </authorList>
    </citation>
    <scope>NUCLEOTIDE SEQUENCE [LARGE SCALE GENOMIC DNA]</scope>
    <source>
        <strain evidence="3 4">DSM 26189</strain>
    </source>
</reference>
<evidence type="ECO:0000313" key="3">
    <source>
        <dbReference type="EMBL" id="MBB3928361.1"/>
    </source>
</evidence>
<keyword evidence="4" id="KW-1185">Reference proteome</keyword>
<feature type="region of interest" description="Disordered" evidence="1">
    <location>
        <begin position="42"/>
        <end position="63"/>
    </location>
</feature>
<evidence type="ECO:0000256" key="2">
    <source>
        <dbReference type="SAM" id="SignalP"/>
    </source>
</evidence>
<dbReference type="AlphaFoldDB" id="A0A7W6FRP3"/>
<evidence type="ECO:0008006" key="5">
    <source>
        <dbReference type="Google" id="ProtNLM"/>
    </source>
</evidence>
<feature type="chain" id="PRO_5031110431" description="DUF2946 domain-containing protein" evidence="2">
    <location>
        <begin position="24"/>
        <end position="113"/>
    </location>
</feature>